<sequence>MIGGLSLSFGAPLVLFGLLALPVIWWLLKLTPPRPQTEVFPPLRILQRVLKVEETPAKSPWWLTLLRLLLAALIILALAAPILNPSDERLSGDGPLAVLVDNGWASAGDWDAREAAAADLINQAGEAGRPVSLAFTADGPSNDATPVEAATALERLAAARPRPVPADRAAAAQRLATALDGNAPGTLAFLSDGLDGEGEPQAASAALAPLAGLGQGQALLYRPSVDGLAGLTNASNATDALSVSAVRPEGSVGSVTYQLRALDAQGREVGRAPLVFNQGSAAAEARFAIPPELRNDIARLEVEGEANAAAVRLVDDSFRRRRVGLLSGEAADLAQPLLSPLYYISRALEPFADLARPTDADLARGVPELIAQRPSMIVLADIGVLPEAARTELTRWVEGGGTLVRFAGPRLAASTGEDPLVPVRLRGGERQLGGALSWSEPQAIAPMAPTSPFAGITVPEDVTVTRQILAEPSVDLTERTWASLADGTPLVTAGPLGSGQIVLFHTTAEATWSNLPISGAFVDMLRRIVTLSRAAGPAPEAGTEPGEAVTLAPYRMLDANGILTSPDPEVEPLQLGPGGPPRVSPAHPPGLYGSEEGYVALNLLSPDTVLRPLPADLNLGAPVAARGYGADASRNLTPWLFAGALLLFALDALALLWMNGVFARLGRMAGGRRVGTAAGVSLCLAAGAMLLGTSGQASAQEPGGPPQTERRGPRPADPNDLGIDVAAAIEATETTHFAYVETGESDVDEISRQGLDGLTQFVAAKTALEPGAPVGVDITQDELSFYPLIYWPIRATAPMPDNAAISRIDAYMKQGGTVLFDVDEGALGGLNGGAVSDGQRRLRDILADLDIPPLEPVPADHVLTKAFYIMDDFPGRHEGSDLWVESLVRDPNAAERPANAGDGVSSIMITSNDFASAWAVDAGGMFLYPTDSSDPVQREHAYRAGVNIAMYVLTGNYKADQVHVPALLERLGQ</sequence>
<organism evidence="1 2">
    <name type="scientific">Antarcticirhabdus aurantiaca</name>
    <dbReference type="NCBI Taxonomy" id="2606717"/>
    <lineage>
        <taxon>Bacteria</taxon>
        <taxon>Pseudomonadati</taxon>
        <taxon>Pseudomonadota</taxon>
        <taxon>Alphaproteobacteria</taxon>
        <taxon>Hyphomicrobiales</taxon>
        <taxon>Aurantimonadaceae</taxon>
        <taxon>Antarcticirhabdus</taxon>
    </lineage>
</organism>
<keyword evidence="2" id="KW-1185">Reference proteome</keyword>
<evidence type="ECO:0000313" key="2">
    <source>
        <dbReference type="Proteomes" id="UP001163223"/>
    </source>
</evidence>
<accession>A0ACD4NT61</accession>
<evidence type="ECO:0000313" key="1">
    <source>
        <dbReference type="EMBL" id="WAJ30046.1"/>
    </source>
</evidence>
<proteinExistence type="predicted"/>
<reference evidence="1" key="1">
    <citation type="submission" date="2022-11" db="EMBL/GenBank/DDBJ databases">
        <title>beta-Carotene-producing bacterium, Jeongeuplla avenae sp. nov., alleviates the salt stress of Arabidopsis seedlings.</title>
        <authorList>
            <person name="Jiang L."/>
            <person name="Lee J."/>
        </authorList>
    </citation>
    <scope>NUCLEOTIDE SEQUENCE</scope>
    <source>
        <strain evidence="1">DY_R2A_6</strain>
    </source>
</reference>
<name>A0ACD4NT61_9HYPH</name>
<dbReference type="Proteomes" id="UP001163223">
    <property type="component" value="Chromosome"/>
</dbReference>
<gene>
    <name evidence="1" type="ORF">OXU80_07500</name>
</gene>
<dbReference type="EMBL" id="CP113520">
    <property type="protein sequence ID" value="WAJ30046.1"/>
    <property type="molecule type" value="Genomic_DNA"/>
</dbReference>
<protein>
    <submittedName>
        <fullName evidence="1">DUF4159 domain-containing protein</fullName>
    </submittedName>
</protein>